<sequence length="99" mass="10979">MKAKFPLPSPGPELAETVGSFFGMQNVGCNWEPAKSGEGLHYACIHVDLYSRWYVRMGMQNGCFRPGNVVELLLVDAPQKAIISAFRLSIDQEFVSKVT</sequence>
<protein>
    <submittedName>
        <fullName evidence="1">Uncharacterized protein</fullName>
    </submittedName>
</protein>
<proteinExistence type="predicted"/>
<organism evidence="1">
    <name type="scientific">Alexandrium andersonii</name>
    <dbReference type="NCBI Taxonomy" id="327968"/>
    <lineage>
        <taxon>Eukaryota</taxon>
        <taxon>Sar</taxon>
        <taxon>Alveolata</taxon>
        <taxon>Dinophyceae</taxon>
        <taxon>Gonyaulacales</taxon>
        <taxon>Pyrocystaceae</taxon>
        <taxon>Alexandrium</taxon>
    </lineage>
</organism>
<dbReference type="EMBL" id="HBGQ01001805">
    <property type="protein sequence ID" value="CAD9364537.1"/>
    <property type="molecule type" value="Transcribed_RNA"/>
</dbReference>
<name>A0A7S2ACW6_9DINO</name>
<accession>A0A7S2ACW6</accession>
<dbReference type="AlphaFoldDB" id="A0A7S2ACW6"/>
<reference evidence="1" key="1">
    <citation type="submission" date="2021-01" db="EMBL/GenBank/DDBJ databases">
        <authorList>
            <person name="Corre E."/>
            <person name="Pelletier E."/>
            <person name="Niang G."/>
            <person name="Scheremetjew M."/>
            <person name="Finn R."/>
            <person name="Kale V."/>
            <person name="Holt S."/>
            <person name="Cochrane G."/>
            <person name="Meng A."/>
            <person name="Brown T."/>
            <person name="Cohen L."/>
        </authorList>
    </citation>
    <scope>NUCLEOTIDE SEQUENCE</scope>
    <source>
        <strain evidence="1">CCMP2222</strain>
    </source>
</reference>
<gene>
    <name evidence="1" type="ORF">AAND1436_LOCUS995</name>
</gene>
<evidence type="ECO:0000313" key="1">
    <source>
        <dbReference type="EMBL" id="CAD9364537.1"/>
    </source>
</evidence>